<keyword evidence="2" id="KW-1185">Reference proteome</keyword>
<dbReference type="InterPro" id="IPR050723">
    <property type="entry name" value="CFA/CMAS"/>
</dbReference>
<dbReference type="GO" id="GO:0008168">
    <property type="term" value="F:methyltransferase activity"/>
    <property type="evidence" value="ECO:0007669"/>
    <property type="project" value="UniProtKB-KW"/>
</dbReference>
<organism evidence="1 2">
    <name type="scientific">Corynebacterium breve</name>
    <dbReference type="NCBI Taxonomy" id="3049799"/>
    <lineage>
        <taxon>Bacteria</taxon>
        <taxon>Bacillati</taxon>
        <taxon>Actinomycetota</taxon>
        <taxon>Actinomycetes</taxon>
        <taxon>Mycobacteriales</taxon>
        <taxon>Corynebacteriaceae</taxon>
        <taxon>Corynebacterium</taxon>
    </lineage>
</organism>
<dbReference type="InterPro" id="IPR029063">
    <property type="entry name" value="SAM-dependent_MTases_sf"/>
</dbReference>
<dbReference type="SUPFAM" id="SSF53335">
    <property type="entry name" value="S-adenosyl-L-methionine-dependent methyltransferases"/>
    <property type="match status" value="1"/>
</dbReference>
<dbReference type="Proteomes" id="UP001225598">
    <property type="component" value="Chromosome"/>
</dbReference>
<name>A0ABY8VIY0_9CORY</name>
<dbReference type="PANTHER" id="PTHR43667">
    <property type="entry name" value="CYCLOPROPANE-FATTY-ACYL-PHOSPHOLIPID SYNTHASE"/>
    <property type="match status" value="1"/>
</dbReference>
<evidence type="ECO:0000313" key="1">
    <source>
        <dbReference type="EMBL" id="WIM69022.1"/>
    </source>
</evidence>
<gene>
    <name evidence="1" type="ORF">QP027_05420</name>
</gene>
<dbReference type="Pfam" id="PF02353">
    <property type="entry name" value="CMAS"/>
    <property type="match status" value="1"/>
</dbReference>
<accession>A0ABY8VIY0</accession>
<proteinExistence type="predicted"/>
<sequence length="409" mass="44953">MSMRARVSEARFAKACTEAGLELRPDHEPDLVVDTPDLFPRLSDGGWVGLAESYLAGEWHTESPHDLVKVLRALLQVDFVPRTLRVKQDREHVGGEVPPELVERFSGDGLSAFSGIFATGVPTTRRVSVQSHVKGAGHGREPASHFVDVTHLSAPLEVDRIDLGDAQRRAAESLLDLVDVSAGTHVVEYPSSGGAVSIAAAQRQATVDTVTADRDLAEALRERFTFAGVDDAVHIELIDAPEFGPGRWHGRYDAVVSVEKLETLPQKQRAGYLAAIDRLLAPGGQAAMQTVIKTPAMNKAGIAALESLRAYVWPALDYPTEVEVARIVDKRTGLRVIGQVHAPDHLERSLRLQREIFVSQLREAAADGFDSVYRRLWIWQLSLREALSSLGMIDVVQFSLVHRNRRGLR</sequence>
<dbReference type="GO" id="GO:0032259">
    <property type="term" value="P:methylation"/>
    <property type="evidence" value="ECO:0007669"/>
    <property type="project" value="UniProtKB-KW"/>
</dbReference>
<reference evidence="1 2" key="1">
    <citation type="submission" date="2023-05" db="EMBL/GenBank/DDBJ databases">
        <title>Corynebacterium suedekumii sp. nov. and Corynebacterium breve sp. nov. isolated from raw cow's milk.</title>
        <authorList>
            <person name="Baer M.K."/>
            <person name="Mehl L."/>
            <person name="Hellmuth R."/>
            <person name="Marke G."/>
            <person name="Lipski A."/>
        </authorList>
    </citation>
    <scope>NUCLEOTIDE SEQUENCE [LARGE SCALE GENOMIC DNA]</scope>
    <source>
        <strain evidence="1 2">R4</strain>
    </source>
</reference>
<dbReference type="EC" id="2.1.1.-" evidence="1"/>
<dbReference type="Gene3D" id="3.40.50.150">
    <property type="entry name" value="Vaccinia Virus protein VP39"/>
    <property type="match status" value="1"/>
</dbReference>
<evidence type="ECO:0000313" key="2">
    <source>
        <dbReference type="Proteomes" id="UP001225598"/>
    </source>
</evidence>
<keyword evidence="1" id="KW-0808">Transferase</keyword>
<dbReference type="PANTHER" id="PTHR43667:SF2">
    <property type="entry name" value="FATTY ACID C-METHYL TRANSFERASE"/>
    <property type="match status" value="1"/>
</dbReference>
<protein>
    <submittedName>
        <fullName evidence="1">Class I SAM-dependent methyltransferase</fullName>
        <ecNumber evidence="1">2.1.1.-</ecNumber>
    </submittedName>
</protein>
<keyword evidence="1" id="KW-0489">Methyltransferase</keyword>
<dbReference type="EMBL" id="CP126969">
    <property type="protein sequence ID" value="WIM69022.1"/>
    <property type="molecule type" value="Genomic_DNA"/>
</dbReference>